<accession>A0A6T6C5X3</accession>
<dbReference type="EMBL" id="HBGH01011488">
    <property type="protein sequence ID" value="CAD9234293.1"/>
    <property type="molecule type" value="Transcribed_RNA"/>
</dbReference>
<organism evidence="2">
    <name type="scientific">Compsopogon caeruleus</name>
    <dbReference type="NCBI Taxonomy" id="31354"/>
    <lineage>
        <taxon>Eukaryota</taxon>
        <taxon>Rhodophyta</taxon>
        <taxon>Compsopogonophyceae</taxon>
        <taxon>Compsopogonales</taxon>
        <taxon>Compsopogonaceae</taxon>
        <taxon>Compsopogon</taxon>
    </lineage>
</organism>
<dbReference type="GO" id="GO:0006260">
    <property type="term" value="P:DNA replication"/>
    <property type="evidence" value="ECO:0007669"/>
    <property type="project" value="InterPro"/>
</dbReference>
<sequence>MPSRPDGVSCSVCPAFSSSSCFPRISLCTDMVTRDKSRQARARRPVRRYSLAEILPTVWSRAASMTLVNRILTSRGSNSLNELDGRVIRRIADVSGSKKDRIRDLLDLVESFPPEHRKIENEDLCGRLTMETATVGQLLGAFREGDAELAMEICKALMDEPVEIAELLADFFQGFLWFMALKRAGRTSEEIQRELGIRRELQVIWDRWPVDTIRLLQALPMILDLNDNLRSRRGTPPQLLAECAANLCEILNGSASLPKQESVLDNLRPPSLLENMCDATPEDLLRLVHDIRSNVDPRDLNW</sequence>
<evidence type="ECO:0000313" key="1">
    <source>
        <dbReference type="EMBL" id="CAD9234293.1"/>
    </source>
</evidence>
<gene>
    <name evidence="1" type="ORF">CCAE0312_LOCUS6381</name>
    <name evidence="2" type="ORF">CCAE0312_LOCUS6382</name>
</gene>
<protein>
    <submittedName>
        <fullName evidence="2">Uncharacterized protein</fullName>
    </submittedName>
</protein>
<reference evidence="2" key="1">
    <citation type="submission" date="2021-01" db="EMBL/GenBank/DDBJ databases">
        <authorList>
            <person name="Corre E."/>
            <person name="Pelletier E."/>
            <person name="Niang G."/>
            <person name="Scheremetjew M."/>
            <person name="Finn R."/>
            <person name="Kale V."/>
            <person name="Holt S."/>
            <person name="Cochrane G."/>
            <person name="Meng A."/>
            <person name="Brown T."/>
            <person name="Cohen L."/>
        </authorList>
    </citation>
    <scope>NUCLEOTIDE SEQUENCE</scope>
    <source>
        <strain evidence="2">SAG 36.94</strain>
    </source>
</reference>
<dbReference type="SUPFAM" id="SSF48019">
    <property type="entry name" value="post-AAA+ oligomerization domain-like"/>
    <property type="match status" value="1"/>
</dbReference>
<dbReference type="PROSITE" id="PS51257">
    <property type="entry name" value="PROKAR_LIPOPROTEIN"/>
    <property type="match status" value="1"/>
</dbReference>
<dbReference type="EMBL" id="HBGH01011489">
    <property type="protein sequence ID" value="CAD9234294.1"/>
    <property type="molecule type" value="Transcribed_RNA"/>
</dbReference>
<dbReference type="AlphaFoldDB" id="A0A6T6C5X3"/>
<evidence type="ECO:0000313" key="2">
    <source>
        <dbReference type="EMBL" id="CAD9234294.1"/>
    </source>
</evidence>
<name>A0A6T6C5X3_9RHOD</name>
<proteinExistence type="predicted"/>
<dbReference type="GO" id="GO:0003677">
    <property type="term" value="F:DNA binding"/>
    <property type="evidence" value="ECO:0007669"/>
    <property type="project" value="InterPro"/>
</dbReference>
<dbReference type="InterPro" id="IPR008921">
    <property type="entry name" value="DNA_pol3_clamp-load_cplx_C"/>
</dbReference>